<name>A0A5J4VS31_9EUKA</name>
<protein>
    <submittedName>
        <fullName evidence="1">Uncharacterized protein</fullName>
    </submittedName>
</protein>
<evidence type="ECO:0000313" key="1">
    <source>
        <dbReference type="EMBL" id="KAA6385371.1"/>
    </source>
</evidence>
<reference evidence="1 2" key="1">
    <citation type="submission" date="2019-03" db="EMBL/GenBank/DDBJ databases">
        <title>Single cell metagenomics reveals metabolic interactions within the superorganism composed of flagellate Streblomastix strix and complex community of Bacteroidetes bacteria on its surface.</title>
        <authorList>
            <person name="Treitli S.C."/>
            <person name="Kolisko M."/>
            <person name="Husnik F."/>
            <person name="Keeling P."/>
            <person name="Hampl V."/>
        </authorList>
    </citation>
    <scope>NUCLEOTIDE SEQUENCE [LARGE SCALE GENOMIC DNA]</scope>
    <source>
        <strain evidence="1">ST1C</strain>
    </source>
</reference>
<accession>A0A5J4VS31</accession>
<comment type="caution">
    <text evidence="1">The sequence shown here is derived from an EMBL/GenBank/DDBJ whole genome shotgun (WGS) entry which is preliminary data.</text>
</comment>
<organism evidence="1 2">
    <name type="scientific">Streblomastix strix</name>
    <dbReference type="NCBI Taxonomy" id="222440"/>
    <lineage>
        <taxon>Eukaryota</taxon>
        <taxon>Metamonada</taxon>
        <taxon>Preaxostyla</taxon>
        <taxon>Oxymonadida</taxon>
        <taxon>Streblomastigidae</taxon>
        <taxon>Streblomastix</taxon>
    </lineage>
</organism>
<gene>
    <name evidence="1" type="ORF">EZS28_019104</name>
</gene>
<proteinExistence type="predicted"/>
<evidence type="ECO:0000313" key="2">
    <source>
        <dbReference type="Proteomes" id="UP000324800"/>
    </source>
</evidence>
<sequence length="194" mass="21424">MKLTQDIGQLQADVQVINTELARQTHFRSYFTTNDEILALTEVSRGDYAYIAEDLLVWIYDTSWYETDQIVPDQVTTASDVTLLQDSGYRVIGIQTDYANGDYQNPINSSTTTLINDTASGSVGTSDNYARSDHSHHLNVTTTISSQDIASGSVGTTNYYARNDHQHPINVETNVSNIPIINGVGANRTSTFYA</sequence>
<dbReference type="Proteomes" id="UP000324800">
    <property type="component" value="Unassembled WGS sequence"/>
</dbReference>
<dbReference type="EMBL" id="SNRW01005294">
    <property type="protein sequence ID" value="KAA6385371.1"/>
    <property type="molecule type" value="Genomic_DNA"/>
</dbReference>
<dbReference type="AlphaFoldDB" id="A0A5J4VS31"/>